<dbReference type="PANTHER" id="PTHR30627">
    <property type="entry name" value="PEPTIDOGLYCAN D,D-TRANSPEPTIDASE"/>
    <property type="match status" value="1"/>
</dbReference>
<evidence type="ECO:0000256" key="9">
    <source>
        <dbReference type="ARBA" id="ARBA00023136"/>
    </source>
</evidence>
<evidence type="ECO:0000256" key="5">
    <source>
        <dbReference type="ARBA" id="ARBA00022692"/>
    </source>
</evidence>
<sequence>MARRIIMLLCVLTVAVVYVVRLAEYQLVKGEQFVQQTTSQTQTTIPANAARGEIYDANGRPLVVNHIGYSVLFLRQYMTKDTQNQTILTLTSHLRENGETWNDSLPLVWADQSQTEIAANSQPQIEFAEERDSDIEKLKSANDLQAYATAQNCYDALVKKYEIDKMEGLTPSQVRDIMGVRYEMELKQFSYRNPFTFATDISEETMTYITENTLEIPGVSIQSEAVRSYESGEIAPHVIGTMGKLSADDYKKLKNEGYTYDDVIGKDGIEKAMESQLRGQRGEKTLTLNELGKVVDNEVTKAPQAGNTVFLTIDSRIQLAAQDALANIIDELRQTAAPGKGGDVKSGAAIVVDVKTGGIVAMANYPNYDINDYLNDFATLNAREDKPLINRSTQGRFQPGSTMKPAVALAALEEGVITPDTSIYCSKIYTFYASPDPASNYTPSCLGYHGPQTVTDALKNSCNYFFFDVGRILTIDRMNEYQKRLGLGELTGIEIGEKQGILASPAYAESLGRVWNPGDTLQSAIGQLYNSFTPIELAMYAATIANNGNRNQAHLVKEVKSYDLSQTVQPEQVNLLNTIGVDQQNIDTVKLGMYRAASEQGGNTWSYFKDFPIKIACKTGTAQTGGNEATVSPHTLFISFGPYEDPQYAVTVILENGANAPTYNSNIRVARAIYDALFLYEDSQQQITPENELLP</sequence>
<dbReference type="InterPro" id="IPR005311">
    <property type="entry name" value="PBP_dimer"/>
</dbReference>
<reference evidence="13 14" key="1">
    <citation type="submission" date="2024-03" db="EMBL/GenBank/DDBJ databases">
        <title>Human intestinal bacterial collection.</title>
        <authorList>
            <person name="Pauvert C."/>
            <person name="Hitch T.C.A."/>
            <person name="Clavel T."/>
        </authorList>
    </citation>
    <scope>NUCLEOTIDE SEQUENCE [LARGE SCALE GENOMIC DNA]</scope>
    <source>
        <strain evidence="13 14">CLA-JM-H44</strain>
    </source>
</reference>
<keyword evidence="4" id="KW-1003">Cell membrane</keyword>
<keyword evidence="9" id="KW-0472">Membrane</keyword>
<keyword evidence="5" id="KW-0812">Transmembrane</keyword>
<organism evidence="13 14">
    <name type="scientific">Solibaculum intestinale</name>
    <dbReference type="NCBI Taxonomy" id="3133165"/>
    <lineage>
        <taxon>Bacteria</taxon>
        <taxon>Bacillati</taxon>
        <taxon>Bacillota</taxon>
        <taxon>Clostridia</taxon>
        <taxon>Eubacteriales</taxon>
        <taxon>Oscillospiraceae</taxon>
        <taxon>Solibaculum</taxon>
    </lineage>
</organism>
<dbReference type="SUPFAM" id="SSF56519">
    <property type="entry name" value="Penicillin binding protein dimerisation domain"/>
    <property type="match status" value="1"/>
</dbReference>
<feature type="domain" description="Penicillin-binding protein transpeptidase" evidence="11">
    <location>
        <begin position="347"/>
        <end position="673"/>
    </location>
</feature>
<evidence type="ECO:0000256" key="7">
    <source>
        <dbReference type="ARBA" id="ARBA00022984"/>
    </source>
</evidence>
<dbReference type="SUPFAM" id="SSF56601">
    <property type="entry name" value="beta-lactamase/transpeptidase-like"/>
    <property type="match status" value="1"/>
</dbReference>
<keyword evidence="10" id="KW-0961">Cell wall biogenesis/degradation</keyword>
<evidence type="ECO:0000256" key="1">
    <source>
        <dbReference type="ARBA" id="ARBA00004167"/>
    </source>
</evidence>
<comment type="similarity">
    <text evidence="3">Belongs to the transpeptidase family.</text>
</comment>
<evidence type="ECO:0000313" key="13">
    <source>
        <dbReference type="EMBL" id="MEQ2439867.1"/>
    </source>
</evidence>
<evidence type="ECO:0000256" key="2">
    <source>
        <dbReference type="ARBA" id="ARBA00004236"/>
    </source>
</evidence>
<dbReference type="Gene3D" id="1.10.10.1230">
    <property type="entry name" value="Penicillin-binding protein, N-terminal non-catalytic domain, head sub-domain"/>
    <property type="match status" value="1"/>
</dbReference>
<dbReference type="InterPro" id="IPR001460">
    <property type="entry name" value="PCN-bd_Tpept"/>
</dbReference>
<evidence type="ECO:0000256" key="10">
    <source>
        <dbReference type="ARBA" id="ARBA00023316"/>
    </source>
</evidence>
<dbReference type="InterPro" id="IPR012338">
    <property type="entry name" value="Beta-lactam/transpept-like"/>
</dbReference>
<dbReference type="InterPro" id="IPR050515">
    <property type="entry name" value="Beta-lactam/transpept"/>
</dbReference>
<dbReference type="Pfam" id="PF03717">
    <property type="entry name" value="PBP_dimer"/>
    <property type="match status" value="1"/>
</dbReference>
<keyword evidence="7" id="KW-0573">Peptidoglycan synthesis</keyword>
<dbReference type="PANTHER" id="PTHR30627:SF2">
    <property type="entry name" value="PEPTIDOGLYCAN D,D-TRANSPEPTIDASE MRDA"/>
    <property type="match status" value="1"/>
</dbReference>
<comment type="subcellular location">
    <subcellularLocation>
        <location evidence="2">Cell membrane</location>
    </subcellularLocation>
    <subcellularLocation>
        <location evidence="1">Membrane</location>
        <topology evidence="1">Single-pass membrane protein</topology>
    </subcellularLocation>
</comment>
<evidence type="ECO:0000256" key="4">
    <source>
        <dbReference type="ARBA" id="ARBA00022475"/>
    </source>
</evidence>
<keyword evidence="8" id="KW-1133">Transmembrane helix</keyword>
<dbReference type="RefSeq" id="WP_349218133.1">
    <property type="nucleotide sequence ID" value="NZ_JBBMFD010000003.1"/>
</dbReference>
<dbReference type="Gene3D" id="3.40.710.10">
    <property type="entry name" value="DD-peptidase/beta-lactamase superfamily"/>
    <property type="match status" value="1"/>
</dbReference>
<dbReference type="Gene3D" id="3.90.1310.10">
    <property type="entry name" value="Penicillin-binding protein 2a (Domain 2)"/>
    <property type="match status" value="1"/>
</dbReference>
<keyword evidence="6" id="KW-0133">Cell shape</keyword>
<accession>A0ABV1DXU0</accession>
<evidence type="ECO:0000259" key="12">
    <source>
        <dbReference type="Pfam" id="PF03717"/>
    </source>
</evidence>
<proteinExistence type="inferred from homology"/>
<comment type="caution">
    <text evidence="13">The sequence shown here is derived from an EMBL/GenBank/DDBJ whole genome shotgun (WGS) entry which is preliminary data.</text>
</comment>
<evidence type="ECO:0000256" key="6">
    <source>
        <dbReference type="ARBA" id="ARBA00022960"/>
    </source>
</evidence>
<feature type="domain" description="Penicillin-binding protein dimerisation" evidence="12">
    <location>
        <begin position="47"/>
        <end position="297"/>
    </location>
</feature>
<dbReference type="Proteomes" id="UP001489509">
    <property type="component" value="Unassembled WGS sequence"/>
</dbReference>
<name>A0ABV1DXU0_9FIRM</name>
<keyword evidence="14" id="KW-1185">Reference proteome</keyword>
<protein>
    <submittedName>
        <fullName evidence="13">Penicillin-binding transpeptidase domain-containing protein</fullName>
    </submittedName>
</protein>
<evidence type="ECO:0000259" key="11">
    <source>
        <dbReference type="Pfam" id="PF00905"/>
    </source>
</evidence>
<dbReference type="Pfam" id="PF00905">
    <property type="entry name" value="Transpeptidase"/>
    <property type="match status" value="1"/>
</dbReference>
<dbReference type="InterPro" id="IPR036138">
    <property type="entry name" value="PBP_dimer_sf"/>
</dbReference>
<evidence type="ECO:0000313" key="14">
    <source>
        <dbReference type="Proteomes" id="UP001489509"/>
    </source>
</evidence>
<evidence type="ECO:0000256" key="8">
    <source>
        <dbReference type="ARBA" id="ARBA00022989"/>
    </source>
</evidence>
<dbReference type="EMBL" id="JBBMFD010000003">
    <property type="protein sequence ID" value="MEQ2439867.1"/>
    <property type="molecule type" value="Genomic_DNA"/>
</dbReference>
<evidence type="ECO:0000256" key="3">
    <source>
        <dbReference type="ARBA" id="ARBA00007171"/>
    </source>
</evidence>
<gene>
    <name evidence="13" type="ORF">WMO26_03390</name>
</gene>